<feature type="transmembrane region" description="Helical" evidence="1">
    <location>
        <begin position="240"/>
        <end position="258"/>
    </location>
</feature>
<dbReference type="HOGENOM" id="CLU_833560_0_0_0"/>
<dbReference type="AlphaFoldDB" id="C1AD04"/>
<gene>
    <name evidence="2" type="ordered locus">GAU_3339</name>
</gene>
<evidence type="ECO:0000313" key="2">
    <source>
        <dbReference type="EMBL" id="BAH40381.1"/>
    </source>
</evidence>
<feature type="transmembrane region" description="Helical" evidence="1">
    <location>
        <begin position="83"/>
        <end position="102"/>
    </location>
</feature>
<evidence type="ECO:0000313" key="3">
    <source>
        <dbReference type="Proteomes" id="UP000002209"/>
    </source>
</evidence>
<sequence length="333" mass="36832">MGMNPYGSRQRYAVWPSNCLSDGGPHLRFTIPHHLSATCAWPTSIPAPMSQETVIYLVNLLIGVILAGVLSQYWRLEASGQSLRLWIVAAWTLAAADLFFVGRSMLPQGMVPRFLPTITVTCGHALLLLAAQHTAERPLQKRPITLIVVSHLLLLLIMRAVPSIQGWRAVSNSLVWGALSLAAALVLWRSGHRMRELMRFPAMVMGFQAVFHASRSLLATQAVVDSSAVQSAAVQMLGDVEVSLFMVALFVGVLVAYLRQGNADLRTALDNVHQLSSMLPLCAWCNKVRDDDGYWRRIEEYLSEHKVSVTHSMCESCATKHFDEFGADRPVSK</sequence>
<protein>
    <submittedName>
        <fullName evidence="2">Hypothetical membrane protein</fullName>
    </submittedName>
</protein>
<keyword evidence="3" id="KW-1185">Reference proteome</keyword>
<feature type="transmembrane region" description="Helical" evidence="1">
    <location>
        <begin position="114"/>
        <end position="131"/>
    </location>
</feature>
<dbReference type="EMBL" id="AP009153">
    <property type="protein sequence ID" value="BAH40381.1"/>
    <property type="molecule type" value="Genomic_DNA"/>
</dbReference>
<evidence type="ECO:0000256" key="1">
    <source>
        <dbReference type="SAM" id="Phobius"/>
    </source>
</evidence>
<name>C1AD04_GEMAT</name>
<feature type="transmembrane region" description="Helical" evidence="1">
    <location>
        <begin position="53"/>
        <end position="71"/>
    </location>
</feature>
<proteinExistence type="predicted"/>
<keyword evidence="1" id="KW-0472">Membrane</keyword>
<accession>C1AD04</accession>
<keyword evidence="1" id="KW-0812">Transmembrane</keyword>
<feature type="transmembrane region" description="Helical" evidence="1">
    <location>
        <begin position="143"/>
        <end position="161"/>
    </location>
</feature>
<feature type="transmembrane region" description="Helical" evidence="1">
    <location>
        <begin position="167"/>
        <end position="188"/>
    </location>
</feature>
<organism evidence="2 3">
    <name type="scientific">Gemmatimonas aurantiaca (strain DSM 14586 / JCM 11422 / NBRC 100505 / T-27)</name>
    <dbReference type="NCBI Taxonomy" id="379066"/>
    <lineage>
        <taxon>Bacteria</taxon>
        <taxon>Pseudomonadati</taxon>
        <taxon>Gemmatimonadota</taxon>
        <taxon>Gemmatimonadia</taxon>
        <taxon>Gemmatimonadales</taxon>
        <taxon>Gemmatimonadaceae</taxon>
        <taxon>Gemmatimonas</taxon>
    </lineage>
</organism>
<reference evidence="3" key="1">
    <citation type="submission" date="2006-03" db="EMBL/GenBank/DDBJ databases">
        <title>Complete genome sequence of Gemmatimonas aurantiaca T-27 that represents a novel phylum Gemmatimonadetes.</title>
        <authorList>
            <person name="Takasaki K."/>
            <person name="Ichikawa N."/>
            <person name="Miura H."/>
            <person name="Matsushita S."/>
            <person name="Watanabe Y."/>
            <person name="Oguchi A."/>
            <person name="Ankai A."/>
            <person name="Yashiro I."/>
            <person name="Takahashi M."/>
            <person name="Terui Y."/>
            <person name="Fukui S."/>
            <person name="Yokoyama H."/>
            <person name="Tanikawa S."/>
            <person name="Hanada S."/>
            <person name="Kamagata Y."/>
            <person name="Fujita N."/>
        </authorList>
    </citation>
    <scope>NUCLEOTIDE SEQUENCE [LARGE SCALE GENOMIC DNA]</scope>
    <source>
        <strain evidence="3">T-27 / DSM 14586 / JCM 11422 / NBRC 100505</strain>
    </source>
</reference>
<feature type="transmembrane region" description="Helical" evidence="1">
    <location>
        <begin position="200"/>
        <end position="220"/>
    </location>
</feature>
<dbReference type="STRING" id="379066.GAU_3339"/>
<dbReference type="Proteomes" id="UP000002209">
    <property type="component" value="Chromosome"/>
</dbReference>
<dbReference type="eggNOG" id="COG3706">
    <property type="taxonomic scope" value="Bacteria"/>
</dbReference>
<dbReference type="KEGG" id="gau:GAU_3339"/>
<keyword evidence="1" id="KW-1133">Transmembrane helix</keyword>